<reference evidence="1" key="1">
    <citation type="submission" date="2024-01" db="EMBL/GenBank/DDBJ databases">
        <authorList>
            <person name="Webb A."/>
        </authorList>
    </citation>
    <scope>NUCLEOTIDE SEQUENCE</scope>
    <source>
        <strain evidence="1">Pm1</strain>
    </source>
</reference>
<dbReference type="Proteomes" id="UP001162060">
    <property type="component" value="Unassembled WGS sequence"/>
</dbReference>
<evidence type="ECO:0000313" key="2">
    <source>
        <dbReference type="Proteomes" id="UP001162060"/>
    </source>
</evidence>
<sequence length="138" mass="15097">MADGESLRLTRVGSNIVSYGKPKSKGFALVYEGDNSALARRSDGTVAFDVAFESNMLYVETTATRGRHSAEDAIMDALEEREMEADADGAHEASLLHWHHILGHLAFDSIERIAHELASGIRMTSKKRMACVSCLEGK</sequence>
<evidence type="ECO:0000313" key="1">
    <source>
        <dbReference type="EMBL" id="CAK7925167.1"/>
    </source>
</evidence>
<dbReference type="EMBL" id="CAKLBY020000086">
    <property type="protein sequence ID" value="CAK7925167.1"/>
    <property type="molecule type" value="Genomic_DNA"/>
</dbReference>
<evidence type="ECO:0008006" key="3">
    <source>
        <dbReference type="Google" id="ProtNLM"/>
    </source>
</evidence>
<name>A0AAV1TUN5_9STRA</name>
<gene>
    <name evidence="1" type="ORF">PM001_LOCUS10317</name>
</gene>
<dbReference type="AlphaFoldDB" id="A0AAV1TUN5"/>
<accession>A0AAV1TUN5</accession>
<comment type="caution">
    <text evidence="1">The sequence shown here is derived from an EMBL/GenBank/DDBJ whole genome shotgun (WGS) entry which is preliminary data.</text>
</comment>
<protein>
    <recommendedName>
        <fullName evidence="3">GAG-pre-integrase domain-containing protein</fullName>
    </recommendedName>
</protein>
<organism evidence="1 2">
    <name type="scientific">Peronospora matthiolae</name>
    <dbReference type="NCBI Taxonomy" id="2874970"/>
    <lineage>
        <taxon>Eukaryota</taxon>
        <taxon>Sar</taxon>
        <taxon>Stramenopiles</taxon>
        <taxon>Oomycota</taxon>
        <taxon>Peronosporomycetes</taxon>
        <taxon>Peronosporales</taxon>
        <taxon>Peronosporaceae</taxon>
        <taxon>Peronospora</taxon>
    </lineage>
</organism>
<proteinExistence type="predicted"/>